<keyword evidence="3" id="KW-1185">Reference proteome</keyword>
<dbReference type="EMBL" id="JARJCW010000028">
    <property type="protein sequence ID" value="KAJ7210432.1"/>
    <property type="molecule type" value="Genomic_DNA"/>
</dbReference>
<comment type="caution">
    <text evidence="2">The sequence shown here is derived from an EMBL/GenBank/DDBJ whole genome shotgun (WGS) entry which is preliminary data.</text>
</comment>
<sequence>MPRLLSPCFFPPTPLRFAHCASPAILPTPPASAFLKPQALRLKLQVLRLKLQVLRLKPSTSSPKSSSSSPKPSASPRPASLSPHIVLKLIQIRQPPERIGGCILMQDHTSPEHARYTLST</sequence>
<evidence type="ECO:0000256" key="1">
    <source>
        <dbReference type="SAM" id="MobiDB-lite"/>
    </source>
</evidence>
<evidence type="ECO:0000313" key="2">
    <source>
        <dbReference type="EMBL" id="KAJ7210432.1"/>
    </source>
</evidence>
<proteinExistence type="predicted"/>
<name>A0AAD6VIB6_9AGAR</name>
<evidence type="ECO:0000313" key="3">
    <source>
        <dbReference type="Proteomes" id="UP001219525"/>
    </source>
</evidence>
<protein>
    <submittedName>
        <fullName evidence="2">Uncharacterized protein</fullName>
    </submittedName>
</protein>
<gene>
    <name evidence="2" type="ORF">GGX14DRAFT_565646</name>
</gene>
<feature type="region of interest" description="Disordered" evidence="1">
    <location>
        <begin position="57"/>
        <end position="82"/>
    </location>
</feature>
<accession>A0AAD6VIB6</accession>
<organism evidence="2 3">
    <name type="scientific">Mycena pura</name>
    <dbReference type="NCBI Taxonomy" id="153505"/>
    <lineage>
        <taxon>Eukaryota</taxon>
        <taxon>Fungi</taxon>
        <taxon>Dikarya</taxon>
        <taxon>Basidiomycota</taxon>
        <taxon>Agaricomycotina</taxon>
        <taxon>Agaricomycetes</taxon>
        <taxon>Agaricomycetidae</taxon>
        <taxon>Agaricales</taxon>
        <taxon>Marasmiineae</taxon>
        <taxon>Mycenaceae</taxon>
        <taxon>Mycena</taxon>
    </lineage>
</organism>
<dbReference type="AlphaFoldDB" id="A0AAD6VIB6"/>
<dbReference type="Proteomes" id="UP001219525">
    <property type="component" value="Unassembled WGS sequence"/>
</dbReference>
<reference evidence="2" key="1">
    <citation type="submission" date="2023-03" db="EMBL/GenBank/DDBJ databases">
        <title>Massive genome expansion in bonnet fungi (Mycena s.s.) driven by repeated elements and novel gene families across ecological guilds.</title>
        <authorList>
            <consortium name="Lawrence Berkeley National Laboratory"/>
            <person name="Harder C.B."/>
            <person name="Miyauchi S."/>
            <person name="Viragh M."/>
            <person name="Kuo A."/>
            <person name="Thoen E."/>
            <person name="Andreopoulos B."/>
            <person name="Lu D."/>
            <person name="Skrede I."/>
            <person name="Drula E."/>
            <person name="Henrissat B."/>
            <person name="Morin E."/>
            <person name="Kohler A."/>
            <person name="Barry K."/>
            <person name="LaButti K."/>
            <person name="Morin E."/>
            <person name="Salamov A."/>
            <person name="Lipzen A."/>
            <person name="Mereny Z."/>
            <person name="Hegedus B."/>
            <person name="Baldrian P."/>
            <person name="Stursova M."/>
            <person name="Weitz H."/>
            <person name="Taylor A."/>
            <person name="Grigoriev I.V."/>
            <person name="Nagy L.G."/>
            <person name="Martin F."/>
            <person name="Kauserud H."/>
        </authorList>
    </citation>
    <scope>NUCLEOTIDE SEQUENCE</scope>
    <source>
        <strain evidence="2">9144</strain>
    </source>
</reference>